<keyword evidence="2" id="KW-1185">Reference proteome</keyword>
<evidence type="ECO:0000259" key="1">
    <source>
        <dbReference type="Pfam" id="PF03732"/>
    </source>
</evidence>
<gene>
    <name evidence="3" type="primary">LOC114076881</name>
</gene>
<evidence type="ECO:0000313" key="3">
    <source>
        <dbReference type="RefSeq" id="XP_027772382.1"/>
    </source>
</evidence>
<evidence type="ECO:0000313" key="2">
    <source>
        <dbReference type="Proteomes" id="UP000694930"/>
    </source>
</evidence>
<feature type="domain" description="Retrotransposon gag" evidence="1">
    <location>
        <begin position="48"/>
        <end position="120"/>
    </location>
</feature>
<dbReference type="Proteomes" id="UP000694930">
    <property type="component" value="Chromosome 4"/>
</dbReference>
<dbReference type="RefSeq" id="XP_027772382.1">
    <property type="nucleotide sequence ID" value="XM_027916581.1"/>
</dbReference>
<reference evidence="2" key="1">
    <citation type="journal article" date="2014" name="Nat. Genet.">
        <title>The genome of the stress-tolerant wild tomato species Solanum pennellii.</title>
        <authorList>
            <person name="Bolger A."/>
            <person name="Scossa F."/>
            <person name="Bolger M.E."/>
            <person name="Lanz C."/>
            <person name="Maumus F."/>
            <person name="Tohge T."/>
            <person name="Quesneville H."/>
            <person name="Alseekh S."/>
            <person name="Sorensen I."/>
            <person name="Lichtenstein G."/>
            <person name="Fich E.A."/>
            <person name="Conte M."/>
            <person name="Keller H."/>
            <person name="Schneeberger K."/>
            <person name="Schwacke R."/>
            <person name="Ofner I."/>
            <person name="Vrebalov J."/>
            <person name="Xu Y."/>
            <person name="Osorio S."/>
            <person name="Aflitos S.A."/>
            <person name="Schijlen E."/>
            <person name="Jimenez-Gomez J.M."/>
            <person name="Ryngajllo M."/>
            <person name="Kimura S."/>
            <person name="Kumar R."/>
            <person name="Koenig D."/>
            <person name="Headland L.R."/>
            <person name="Maloof J.N."/>
            <person name="Sinha N."/>
            <person name="van Ham R.C."/>
            <person name="Lankhorst R.K."/>
            <person name="Mao L."/>
            <person name="Vogel A."/>
            <person name="Arsova B."/>
            <person name="Panstruga R."/>
            <person name="Fei Z."/>
            <person name="Rose J.K."/>
            <person name="Zamir D."/>
            <person name="Carrari F."/>
            <person name="Giovannoni J.J."/>
            <person name="Weigel D."/>
            <person name="Usadel B."/>
            <person name="Fernie A.R."/>
        </authorList>
    </citation>
    <scope>NUCLEOTIDE SEQUENCE [LARGE SCALE GENOMIC DNA]</scope>
    <source>
        <strain evidence="2">cv. LA0716</strain>
    </source>
</reference>
<reference evidence="3" key="2">
    <citation type="submission" date="2025-08" db="UniProtKB">
        <authorList>
            <consortium name="RefSeq"/>
        </authorList>
    </citation>
    <scope>IDENTIFICATION</scope>
</reference>
<dbReference type="Pfam" id="PF03732">
    <property type="entry name" value="Retrotrans_gag"/>
    <property type="match status" value="1"/>
</dbReference>
<dbReference type="InterPro" id="IPR005162">
    <property type="entry name" value="Retrotrans_gag_dom"/>
</dbReference>
<protein>
    <submittedName>
        <fullName evidence="3">Uncharacterized protein LOC114076881</fullName>
    </submittedName>
</protein>
<dbReference type="GeneID" id="114076881"/>
<accession>A0ABM1V9G4</accession>
<name>A0ABM1V9G4_SOLPN</name>
<organism evidence="2 3">
    <name type="scientific">Solanum pennellii</name>
    <name type="common">Tomato</name>
    <name type="synonym">Lycopersicon pennellii</name>
    <dbReference type="NCBI Taxonomy" id="28526"/>
    <lineage>
        <taxon>Eukaryota</taxon>
        <taxon>Viridiplantae</taxon>
        <taxon>Streptophyta</taxon>
        <taxon>Embryophyta</taxon>
        <taxon>Tracheophyta</taxon>
        <taxon>Spermatophyta</taxon>
        <taxon>Magnoliopsida</taxon>
        <taxon>eudicotyledons</taxon>
        <taxon>Gunneridae</taxon>
        <taxon>Pentapetalae</taxon>
        <taxon>asterids</taxon>
        <taxon>lamiids</taxon>
        <taxon>Solanales</taxon>
        <taxon>Solanaceae</taxon>
        <taxon>Solanoideae</taxon>
        <taxon>Solaneae</taxon>
        <taxon>Solanum</taxon>
        <taxon>Solanum subgen. Lycopersicon</taxon>
    </lineage>
</organism>
<sequence length="120" mass="14070">MASKLKDIVRINPQVFLGSKVGEDPQEFLVEVYNIVDAMKFTSRENTKLASYQLKDVSQVWFTQWKANRPVGADIIALKEFKEVFLGRFFPREKREDKVEEFINLRQGNMSVQEYSLKFT</sequence>
<proteinExistence type="predicted"/>